<reference evidence="15" key="1">
    <citation type="submission" date="2011-08" db="EMBL/GenBank/DDBJ databases">
        <authorList>
            <person name="Rombauts S."/>
        </authorList>
    </citation>
    <scope>NUCLEOTIDE SEQUENCE</scope>
    <source>
        <strain evidence="15">London</strain>
    </source>
</reference>
<dbReference type="Pfam" id="PF25378">
    <property type="entry name" value="PUA_NSUN2"/>
    <property type="match status" value="1"/>
</dbReference>
<dbReference type="AlphaFoldDB" id="T1KX57"/>
<dbReference type="InterPro" id="IPR023270">
    <property type="entry name" value="RCMT_NCL1"/>
</dbReference>
<dbReference type="InterPro" id="IPR029063">
    <property type="entry name" value="SAM-dependent_MTases_sf"/>
</dbReference>
<keyword evidence="8" id="KW-0819">tRNA processing</keyword>
<dbReference type="PANTHER" id="PTHR22808">
    <property type="entry name" value="NCL1 YEAST -RELATED NOL1/NOP2/FMU SUN DOMAIN-CONTAINING"/>
    <property type="match status" value="1"/>
</dbReference>
<dbReference type="GO" id="GO:0000049">
    <property type="term" value="F:tRNA binding"/>
    <property type="evidence" value="ECO:0007669"/>
    <property type="project" value="UniProtKB-KW"/>
</dbReference>
<dbReference type="GO" id="GO:0030488">
    <property type="term" value="P:tRNA methylation"/>
    <property type="evidence" value="ECO:0007669"/>
    <property type="project" value="TreeGrafter"/>
</dbReference>
<feature type="active site" description="Nucleophile" evidence="11">
    <location>
        <position position="320"/>
    </location>
</feature>
<feature type="binding site" evidence="11">
    <location>
        <position position="267"/>
    </location>
    <ligand>
        <name>S-adenosyl-L-methionine</name>
        <dbReference type="ChEBI" id="CHEBI:59789"/>
    </ligand>
</feature>
<evidence type="ECO:0000259" key="13">
    <source>
        <dbReference type="PROSITE" id="PS51686"/>
    </source>
</evidence>
<dbReference type="eggNOG" id="KOG2198">
    <property type="taxonomic scope" value="Eukaryota"/>
</dbReference>
<feature type="domain" description="SAM-dependent MTase RsmB/NOP-type" evidence="13">
    <location>
        <begin position="57"/>
        <end position="426"/>
    </location>
</feature>
<sequence length="720" mass="82341">MGRRFKNKKGKQDSKGNRGNRRPGKPINYADIVKENETYVKYYKAQNIVKPEEWDCFMNTIRDELPAAFRISRCCMGQTLKLRDMINDDSFSAIVNPDGNRVAAIAALPWDKDGLSFQFNYSRVEIRKSEALQRLHSFLVSESENGYITRQEAVSMIPPLLLDVQPHHKVLDACAAPGSKTAQIIEMLDVNLVNLECKQSNSSSVSSGMVVANDVDNKRCYMLVHQAKRLHSPCFVICNHDAGVMPNFFSETDGNKTKMKFDRILCDAPCTGDGTIRKNVDVWTKWTISNGNNFHGIQSRIGRRCLELLAKDGLMVYSTCSLNPMEDEAVVASLLNQCEGGVELVDVSERLPGLKYSPGIDTWVVMQKDMKILNSFQEVEENYRTQIRETMFPPENAKELNLHRCMRILPHYQNTGGFFVAVLRKKVEHLPWEKPKEEPSDAENLKTEEMTDTSQIKTDPPAKRARRSLGFREDPFYFFTEESEEWIEIKKFFKISDKFPVNQLVARSKGAKRNIYFVTSSAREIIINNESNIKFINAGVRLFCRADDKVCDVGYRITQEGLSSLFPYLDKENMVTLNATELALVMTQEMTRHEELEESTRLKLSTLPSGCIVAIYCENLTSKCPNRGTINHDMVVPLCIWKGKNTVRPFVSKSERIHFLRICGGDTKELEATELKKFQDKQERKQARLNERNQKQEQNDLKEKLETNQDLDSKTESTTC</sequence>
<feature type="compositionally biased region" description="Basic and acidic residues" evidence="12">
    <location>
        <begin position="433"/>
        <end position="449"/>
    </location>
</feature>
<evidence type="ECO:0000256" key="8">
    <source>
        <dbReference type="ARBA" id="ARBA00022694"/>
    </source>
</evidence>
<keyword evidence="15" id="KW-1185">Reference proteome</keyword>
<dbReference type="KEGG" id="tut:107368159"/>
<feature type="binding site" evidence="11">
    <location>
        <begin position="174"/>
        <end position="180"/>
    </location>
    <ligand>
        <name>S-adenosyl-L-methionine</name>
        <dbReference type="ChEBI" id="CHEBI:59789"/>
    </ligand>
</feature>
<dbReference type="PRINTS" id="PR02011">
    <property type="entry name" value="RCMTNCL1"/>
</dbReference>
<dbReference type="OMA" id="QLFTEYV"/>
<keyword evidence="10" id="KW-0539">Nucleus</keyword>
<feature type="region of interest" description="Disordered" evidence="12">
    <location>
        <begin position="433"/>
        <end position="464"/>
    </location>
</feature>
<dbReference type="InterPro" id="IPR049560">
    <property type="entry name" value="MeTrfase_RsmB-F_NOP2_cat"/>
</dbReference>
<comment type="similarity">
    <text evidence="2 11">Belongs to the class I-like SAM-binding methyltransferase superfamily. RsmB/NOP family.</text>
</comment>
<dbReference type="Proteomes" id="UP000015104">
    <property type="component" value="Unassembled WGS sequence"/>
</dbReference>
<feature type="binding site" evidence="11">
    <location>
        <position position="241"/>
    </location>
    <ligand>
        <name>S-adenosyl-L-methionine</name>
        <dbReference type="ChEBI" id="CHEBI:59789"/>
    </ligand>
</feature>
<evidence type="ECO:0000256" key="6">
    <source>
        <dbReference type="ARBA" id="ARBA00022679"/>
    </source>
</evidence>
<feature type="binding site" evidence="11">
    <location>
        <position position="214"/>
    </location>
    <ligand>
        <name>S-adenosyl-L-methionine</name>
        <dbReference type="ChEBI" id="CHEBI:59789"/>
    </ligand>
</feature>
<dbReference type="PANTHER" id="PTHR22808:SF1">
    <property type="entry name" value="RNA CYTOSINE-C(5)-METHYLTRANSFERASE NSUN2-RELATED"/>
    <property type="match status" value="1"/>
</dbReference>
<dbReference type="OrthoDB" id="6093671at2759"/>
<dbReference type="InterPro" id="IPR023267">
    <property type="entry name" value="RCMT"/>
</dbReference>
<dbReference type="Pfam" id="PF01189">
    <property type="entry name" value="Methyltr_RsmB-F"/>
    <property type="match status" value="1"/>
</dbReference>
<reference evidence="14" key="2">
    <citation type="submission" date="2015-06" db="UniProtKB">
        <authorList>
            <consortium name="EnsemblMetazoa"/>
        </authorList>
    </citation>
    <scope>IDENTIFICATION</scope>
</reference>
<dbReference type="InterPro" id="IPR057285">
    <property type="entry name" value="Pre-PUA_NSUN2"/>
</dbReference>
<dbReference type="InterPro" id="IPR057286">
    <property type="entry name" value="PUA_NSUN2"/>
</dbReference>
<dbReference type="GO" id="GO:0016428">
    <property type="term" value="F:tRNA (cytidine-5-)-methyltransferase activity"/>
    <property type="evidence" value="ECO:0007669"/>
    <property type="project" value="InterPro"/>
</dbReference>
<feature type="region of interest" description="Disordered" evidence="12">
    <location>
        <begin position="679"/>
        <end position="720"/>
    </location>
</feature>
<evidence type="ECO:0000313" key="14">
    <source>
        <dbReference type="EnsemblMetazoa" id="tetur25g01200.1"/>
    </source>
</evidence>
<dbReference type="EnsemblMetazoa" id="tetur25g01200.1">
    <property type="protein sequence ID" value="tetur25g01200.1"/>
    <property type="gene ID" value="tetur25g01200"/>
</dbReference>
<dbReference type="Pfam" id="PF25376">
    <property type="entry name" value="Pre-PUA_NSUN2"/>
    <property type="match status" value="1"/>
</dbReference>
<dbReference type="InterPro" id="IPR018314">
    <property type="entry name" value="RsmB/NOL1/NOP2-like_CS"/>
</dbReference>
<dbReference type="EMBL" id="CAEY01000676">
    <property type="status" value="NOT_ANNOTATED_CDS"/>
    <property type="molecule type" value="Genomic_DNA"/>
</dbReference>
<gene>
    <name evidence="14" type="primary">107368159</name>
</gene>
<dbReference type="InterPro" id="IPR001678">
    <property type="entry name" value="MeTrfase_RsmB-F_NOP2_dom"/>
</dbReference>
<proteinExistence type="inferred from homology"/>
<keyword evidence="5 11" id="KW-0489">Methyltransferase</keyword>
<dbReference type="HOGENOM" id="CLU_005316_4_3_1"/>
<dbReference type="Gene3D" id="3.40.50.150">
    <property type="entry name" value="Vaccinia Virus protein VP39"/>
    <property type="match status" value="1"/>
</dbReference>
<keyword evidence="9 11" id="KW-0694">RNA-binding</keyword>
<name>T1KX57_TETUR</name>
<dbReference type="GO" id="GO:0005737">
    <property type="term" value="C:cytoplasm"/>
    <property type="evidence" value="ECO:0007669"/>
    <property type="project" value="TreeGrafter"/>
</dbReference>
<evidence type="ECO:0000256" key="4">
    <source>
        <dbReference type="ARBA" id="ARBA00022555"/>
    </source>
</evidence>
<comment type="subcellular location">
    <subcellularLocation>
        <location evidence="1">Nucleus</location>
    </subcellularLocation>
</comment>
<dbReference type="SUPFAM" id="SSF53335">
    <property type="entry name" value="S-adenosyl-L-methionine-dependent methyltransferases"/>
    <property type="match status" value="1"/>
</dbReference>
<evidence type="ECO:0000256" key="1">
    <source>
        <dbReference type="ARBA" id="ARBA00004123"/>
    </source>
</evidence>
<accession>T1KX57</accession>
<feature type="region of interest" description="Disordered" evidence="12">
    <location>
        <begin position="1"/>
        <end position="27"/>
    </location>
</feature>
<dbReference type="PROSITE" id="PS51686">
    <property type="entry name" value="SAM_MT_RSMB_NOP"/>
    <property type="match status" value="1"/>
</dbReference>
<protein>
    <recommendedName>
        <fullName evidence="3">tRNA (cytosine(34)-C(5))-methyltransferase</fullName>
        <ecNumber evidence="3">2.1.1.203</ecNumber>
    </recommendedName>
</protein>
<keyword evidence="6 11" id="KW-0808">Transferase</keyword>
<organism evidence="14 15">
    <name type="scientific">Tetranychus urticae</name>
    <name type="common">Two-spotted spider mite</name>
    <dbReference type="NCBI Taxonomy" id="32264"/>
    <lineage>
        <taxon>Eukaryota</taxon>
        <taxon>Metazoa</taxon>
        <taxon>Ecdysozoa</taxon>
        <taxon>Arthropoda</taxon>
        <taxon>Chelicerata</taxon>
        <taxon>Arachnida</taxon>
        <taxon>Acari</taxon>
        <taxon>Acariformes</taxon>
        <taxon>Trombidiformes</taxon>
        <taxon>Prostigmata</taxon>
        <taxon>Eleutherengona</taxon>
        <taxon>Raphignathae</taxon>
        <taxon>Tetranychoidea</taxon>
        <taxon>Tetranychidae</taxon>
        <taxon>Tetranychus</taxon>
    </lineage>
</organism>
<keyword evidence="7 11" id="KW-0949">S-adenosyl-L-methionine</keyword>
<evidence type="ECO:0000256" key="9">
    <source>
        <dbReference type="ARBA" id="ARBA00022884"/>
    </source>
</evidence>
<evidence type="ECO:0000256" key="2">
    <source>
        <dbReference type="ARBA" id="ARBA00007494"/>
    </source>
</evidence>
<dbReference type="EC" id="2.1.1.203" evidence="3"/>
<dbReference type="GO" id="GO:0005634">
    <property type="term" value="C:nucleus"/>
    <property type="evidence" value="ECO:0007669"/>
    <property type="project" value="UniProtKB-SubCell"/>
</dbReference>
<evidence type="ECO:0000256" key="3">
    <source>
        <dbReference type="ARBA" id="ARBA00012629"/>
    </source>
</evidence>
<evidence type="ECO:0000256" key="12">
    <source>
        <dbReference type="SAM" id="MobiDB-lite"/>
    </source>
</evidence>
<keyword evidence="4" id="KW-0820">tRNA-binding</keyword>
<evidence type="ECO:0000256" key="11">
    <source>
        <dbReference type="PROSITE-ProRule" id="PRU01023"/>
    </source>
</evidence>
<dbReference type="STRING" id="32264.T1KX57"/>
<evidence type="ECO:0000256" key="7">
    <source>
        <dbReference type="ARBA" id="ARBA00022691"/>
    </source>
</evidence>
<evidence type="ECO:0000313" key="15">
    <source>
        <dbReference type="Proteomes" id="UP000015104"/>
    </source>
</evidence>
<dbReference type="PRINTS" id="PR02008">
    <property type="entry name" value="RCMTFAMILY"/>
</dbReference>
<dbReference type="PROSITE" id="PS01153">
    <property type="entry name" value="NOL1_NOP2_SUN"/>
    <property type="match status" value="1"/>
</dbReference>
<evidence type="ECO:0000256" key="5">
    <source>
        <dbReference type="ARBA" id="ARBA00022603"/>
    </source>
</evidence>
<evidence type="ECO:0000256" key="10">
    <source>
        <dbReference type="ARBA" id="ARBA00023242"/>
    </source>
</evidence>